<dbReference type="EMBL" id="JAXABG010000005">
    <property type="protein sequence ID" value="MDX7082691.1"/>
    <property type="molecule type" value="Genomic_DNA"/>
</dbReference>
<name>A0ABD5IGD1_SERMA</name>
<evidence type="ECO:0000313" key="2">
    <source>
        <dbReference type="Proteomes" id="UP001275057"/>
    </source>
</evidence>
<proteinExistence type="predicted"/>
<dbReference type="AlphaFoldDB" id="A0ABD5IGD1"/>
<reference evidence="1 2" key="1">
    <citation type="submission" date="2023-11" db="EMBL/GenBank/DDBJ databases">
        <title>Detection of rare carbapenemases in Enterobacterales - comparison of two colorimetric and two CIM-based carbapenemase assays.</title>
        <authorList>
            <person name="Schaffarczyk L."/>
            <person name="Noster J."/>
            <person name="Stelzer Y."/>
            <person name="Sattler J."/>
            <person name="Gatermann S."/>
            <person name="Hamprecht A."/>
        </authorList>
    </citation>
    <scope>NUCLEOTIDE SEQUENCE [LARGE SCALE GENOMIC DNA]</scope>
    <source>
        <strain evidence="1 2">CIM-Carb-136</strain>
    </source>
</reference>
<gene>
    <name evidence="1" type="ORF">SJ435_09850</name>
</gene>
<protein>
    <submittedName>
        <fullName evidence="1">Uncharacterized protein</fullName>
    </submittedName>
</protein>
<dbReference type="Proteomes" id="UP001275057">
    <property type="component" value="Unassembled WGS sequence"/>
</dbReference>
<organism evidence="1 2">
    <name type="scientific">Serratia marcescens</name>
    <dbReference type="NCBI Taxonomy" id="615"/>
    <lineage>
        <taxon>Bacteria</taxon>
        <taxon>Pseudomonadati</taxon>
        <taxon>Pseudomonadota</taxon>
        <taxon>Gammaproteobacteria</taxon>
        <taxon>Enterobacterales</taxon>
        <taxon>Yersiniaceae</taxon>
        <taxon>Serratia</taxon>
    </lineage>
</organism>
<accession>A0ABD5IGD1</accession>
<evidence type="ECO:0000313" key="1">
    <source>
        <dbReference type="EMBL" id="MDX7082691.1"/>
    </source>
</evidence>
<sequence length="74" mass="8058">MTKLEEAINSIMCKAESLGGLGSSPTANKILEVTKPFYQKGSAQEKADIIAKIEKLKKEPGIGFQADYLKKLES</sequence>
<comment type="caution">
    <text evidence="1">The sequence shown here is derived from an EMBL/GenBank/DDBJ whole genome shotgun (WGS) entry which is preliminary data.</text>
</comment>
<dbReference type="RefSeq" id="WP_319857134.1">
    <property type="nucleotide sequence ID" value="NZ_JAXABG010000005.1"/>
</dbReference>